<accession>A0A8H7ZPV4</accession>
<evidence type="ECO:0000256" key="2">
    <source>
        <dbReference type="SAM" id="Phobius"/>
    </source>
</evidence>
<keyword evidence="2" id="KW-1133">Transmembrane helix</keyword>
<evidence type="ECO:0000313" key="4">
    <source>
        <dbReference type="Proteomes" id="UP000673691"/>
    </source>
</evidence>
<organism evidence="3 4">
    <name type="scientific">Olpidium bornovanus</name>
    <dbReference type="NCBI Taxonomy" id="278681"/>
    <lineage>
        <taxon>Eukaryota</taxon>
        <taxon>Fungi</taxon>
        <taxon>Fungi incertae sedis</taxon>
        <taxon>Olpidiomycota</taxon>
        <taxon>Olpidiomycotina</taxon>
        <taxon>Olpidiomycetes</taxon>
        <taxon>Olpidiales</taxon>
        <taxon>Olpidiaceae</taxon>
        <taxon>Olpidium</taxon>
    </lineage>
</organism>
<keyword evidence="2" id="KW-0472">Membrane</keyword>
<feature type="region of interest" description="Disordered" evidence="1">
    <location>
        <begin position="268"/>
        <end position="290"/>
    </location>
</feature>
<sequence length="313" mass="34388">MLAAGFPSTASKRPPRRRLEAALHSGTAFASRAGSARVPAKEVNAVRFGPLSVKTQSKHRRQLAGGDSPQRRSSGLRNPRTLSTVAATVSVLAVTVSTAVVVIANVVMSGRIFVMVVSAKDERLPLRLLDGVRHPIGGGPVLNDDDWMQVRAGRKCGRRGDGPLRRWRPWGRELLAGLRSKPARRRLSVRLVSSAFVQTEFRHPLQLSKRLIQIVRERARVRRVLPRRSPADRRRTRRRHEPQCSVLRDAEVHAVLVGARVGVRRAVRRPLGPGKRTGGHPGRAARGGGMSVVAGRADLLARALHASRRRLMS</sequence>
<proteinExistence type="predicted"/>
<dbReference type="EMBL" id="JAEFCI010010795">
    <property type="protein sequence ID" value="KAG5457005.1"/>
    <property type="molecule type" value="Genomic_DNA"/>
</dbReference>
<comment type="caution">
    <text evidence="3">The sequence shown here is derived from an EMBL/GenBank/DDBJ whole genome shotgun (WGS) entry which is preliminary data.</text>
</comment>
<keyword evidence="2" id="KW-0812">Transmembrane</keyword>
<dbReference type="Proteomes" id="UP000673691">
    <property type="component" value="Unassembled WGS sequence"/>
</dbReference>
<gene>
    <name evidence="3" type="ORF">BJ554DRAFT_3099</name>
</gene>
<dbReference type="AlphaFoldDB" id="A0A8H7ZPV4"/>
<keyword evidence="4" id="KW-1185">Reference proteome</keyword>
<evidence type="ECO:0000313" key="3">
    <source>
        <dbReference type="EMBL" id="KAG5457005.1"/>
    </source>
</evidence>
<feature type="compositionally biased region" description="Gly residues" evidence="1">
    <location>
        <begin position="275"/>
        <end position="290"/>
    </location>
</feature>
<evidence type="ECO:0000256" key="1">
    <source>
        <dbReference type="SAM" id="MobiDB-lite"/>
    </source>
</evidence>
<feature type="transmembrane region" description="Helical" evidence="2">
    <location>
        <begin position="81"/>
        <end position="108"/>
    </location>
</feature>
<protein>
    <submittedName>
        <fullName evidence="3">Uncharacterized protein</fullName>
    </submittedName>
</protein>
<feature type="region of interest" description="Disordered" evidence="1">
    <location>
        <begin position="54"/>
        <end position="79"/>
    </location>
</feature>
<name>A0A8H7ZPV4_9FUNG</name>
<reference evidence="3 4" key="1">
    <citation type="journal article" name="Sci. Rep.">
        <title>Genome-scale phylogenetic analyses confirm Olpidium as the closest living zoosporic fungus to the non-flagellated, terrestrial fungi.</title>
        <authorList>
            <person name="Chang Y."/>
            <person name="Rochon D."/>
            <person name="Sekimoto S."/>
            <person name="Wang Y."/>
            <person name="Chovatia M."/>
            <person name="Sandor L."/>
            <person name="Salamov A."/>
            <person name="Grigoriev I.V."/>
            <person name="Stajich J.E."/>
            <person name="Spatafora J.W."/>
        </authorList>
    </citation>
    <scope>NUCLEOTIDE SEQUENCE [LARGE SCALE GENOMIC DNA]</scope>
    <source>
        <strain evidence="3">S191</strain>
    </source>
</reference>